<dbReference type="InterPro" id="IPR023468">
    <property type="entry name" value="Riboflavin_kinase"/>
</dbReference>
<evidence type="ECO:0000256" key="14">
    <source>
        <dbReference type="PIRNR" id="PIRNR004491"/>
    </source>
</evidence>
<dbReference type="GO" id="GO:0003919">
    <property type="term" value="F:FMN adenylyltransferase activity"/>
    <property type="evidence" value="ECO:0007669"/>
    <property type="project" value="UniProtKB-UniRule"/>
</dbReference>
<evidence type="ECO:0000256" key="11">
    <source>
        <dbReference type="ARBA" id="ARBA00023268"/>
    </source>
</evidence>
<evidence type="ECO:0000256" key="2">
    <source>
        <dbReference type="ARBA" id="ARBA00005201"/>
    </source>
</evidence>
<dbReference type="NCBIfam" id="TIGR00083">
    <property type="entry name" value="ribF"/>
    <property type="match status" value="1"/>
</dbReference>
<dbReference type="UniPathway" id="UPA00277">
    <property type="reaction ID" value="UER00407"/>
</dbReference>
<evidence type="ECO:0000313" key="16">
    <source>
        <dbReference type="EMBL" id="TNK89813.1"/>
    </source>
</evidence>
<feature type="domain" description="Riboflavin kinase" evidence="15">
    <location>
        <begin position="185"/>
        <end position="310"/>
    </location>
</feature>
<evidence type="ECO:0000256" key="12">
    <source>
        <dbReference type="ARBA" id="ARBA00047880"/>
    </source>
</evidence>
<keyword evidence="5 14" id="KW-0808">Transferase</keyword>
<evidence type="ECO:0000256" key="13">
    <source>
        <dbReference type="ARBA" id="ARBA00049494"/>
    </source>
</evidence>
<dbReference type="Gene3D" id="3.40.50.620">
    <property type="entry name" value="HUPs"/>
    <property type="match status" value="1"/>
</dbReference>
<evidence type="ECO:0000256" key="6">
    <source>
        <dbReference type="ARBA" id="ARBA00022695"/>
    </source>
</evidence>
<dbReference type="InterPro" id="IPR015865">
    <property type="entry name" value="Riboflavin_kinase_bac/euk"/>
</dbReference>
<dbReference type="CDD" id="cd02064">
    <property type="entry name" value="FAD_synthetase_N"/>
    <property type="match status" value="1"/>
</dbReference>
<dbReference type="EC" id="2.7.7.2" evidence="14"/>
<evidence type="ECO:0000256" key="7">
    <source>
        <dbReference type="ARBA" id="ARBA00022741"/>
    </source>
</evidence>
<proteinExistence type="inferred from homology"/>
<dbReference type="PANTHER" id="PTHR22749:SF6">
    <property type="entry name" value="RIBOFLAVIN KINASE"/>
    <property type="match status" value="1"/>
</dbReference>
<evidence type="ECO:0000259" key="15">
    <source>
        <dbReference type="SMART" id="SM00904"/>
    </source>
</evidence>
<comment type="similarity">
    <text evidence="14">Belongs to the ribF family.</text>
</comment>
<protein>
    <recommendedName>
        <fullName evidence="14">Riboflavin biosynthesis protein</fullName>
    </recommendedName>
    <domain>
        <recommendedName>
            <fullName evidence="14">Riboflavin kinase</fullName>
            <ecNumber evidence="14">2.7.1.26</ecNumber>
        </recommendedName>
        <alternativeName>
            <fullName evidence="14">Flavokinase</fullName>
        </alternativeName>
    </domain>
    <domain>
        <recommendedName>
            <fullName evidence="14">FMN adenylyltransferase</fullName>
            <ecNumber evidence="14">2.7.7.2</ecNumber>
        </recommendedName>
        <alternativeName>
            <fullName evidence="14">FAD pyrophosphorylase</fullName>
        </alternativeName>
        <alternativeName>
            <fullName evidence="14">FAD synthase</fullName>
        </alternativeName>
    </domain>
</protein>
<keyword evidence="4 14" id="KW-0288">FMN</keyword>
<dbReference type="GO" id="GO:0009398">
    <property type="term" value="P:FMN biosynthetic process"/>
    <property type="evidence" value="ECO:0007669"/>
    <property type="project" value="UniProtKB-UniRule"/>
</dbReference>
<keyword evidence="3 14" id="KW-0285">Flavoprotein</keyword>
<reference evidence="16 17" key="1">
    <citation type="submission" date="2018-05" db="EMBL/GenBank/DDBJ databases">
        <title>Lactobacillus sanfranciscensis Ah4 draft denome sequence.</title>
        <authorList>
            <person name="Zhang G."/>
        </authorList>
    </citation>
    <scope>NUCLEOTIDE SEQUENCE [LARGE SCALE GENOMIC DNA]</scope>
    <source>
        <strain evidence="16 17">Ah4</strain>
    </source>
</reference>
<dbReference type="GO" id="GO:0006747">
    <property type="term" value="P:FAD biosynthetic process"/>
    <property type="evidence" value="ECO:0007669"/>
    <property type="project" value="UniProtKB-UniRule"/>
</dbReference>
<dbReference type="GO" id="GO:0005524">
    <property type="term" value="F:ATP binding"/>
    <property type="evidence" value="ECO:0007669"/>
    <property type="project" value="UniProtKB-UniRule"/>
</dbReference>
<evidence type="ECO:0000256" key="1">
    <source>
        <dbReference type="ARBA" id="ARBA00004726"/>
    </source>
</evidence>
<dbReference type="InterPro" id="IPR015864">
    <property type="entry name" value="FAD_synthase"/>
</dbReference>
<accession>A0A5C4TIA2</accession>
<dbReference type="PANTHER" id="PTHR22749">
    <property type="entry name" value="RIBOFLAVIN KINASE/FMN ADENYLYLTRANSFERASE"/>
    <property type="match status" value="1"/>
</dbReference>
<dbReference type="Pfam" id="PF01687">
    <property type="entry name" value="Flavokinase"/>
    <property type="match status" value="1"/>
</dbReference>
<name>A0A5C4TIA2_FRUSA</name>
<dbReference type="PIRSF" id="PIRSF004491">
    <property type="entry name" value="FAD_Synth"/>
    <property type="match status" value="1"/>
</dbReference>
<comment type="catalytic activity">
    <reaction evidence="12 14">
        <text>riboflavin + ATP = FMN + ADP + H(+)</text>
        <dbReference type="Rhea" id="RHEA:14357"/>
        <dbReference type="ChEBI" id="CHEBI:15378"/>
        <dbReference type="ChEBI" id="CHEBI:30616"/>
        <dbReference type="ChEBI" id="CHEBI:57986"/>
        <dbReference type="ChEBI" id="CHEBI:58210"/>
        <dbReference type="ChEBI" id="CHEBI:456216"/>
        <dbReference type="EC" id="2.7.1.26"/>
    </reaction>
</comment>
<dbReference type="Gene3D" id="2.40.30.30">
    <property type="entry name" value="Riboflavin kinase-like"/>
    <property type="match status" value="1"/>
</dbReference>
<dbReference type="GO" id="GO:0008531">
    <property type="term" value="F:riboflavin kinase activity"/>
    <property type="evidence" value="ECO:0007669"/>
    <property type="project" value="UniProtKB-UniRule"/>
</dbReference>
<evidence type="ECO:0000256" key="5">
    <source>
        <dbReference type="ARBA" id="ARBA00022679"/>
    </source>
</evidence>
<dbReference type="InterPro" id="IPR002606">
    <property type="entry name" value="Riboflavin_kinase_bac"/>
</dbReference>
<dbReference type="SUPFAM" id="SSF82114">
    <property type="entry name" value="Riboflavin kinase-like"/>
    <property type="match status" value="1"/>
</dbReference>
<sequence length="313" mass="35696">MKVINLSYPISKKIEFKRPIVLAMGFFDGVHLGHQKVIKQAQKIAKQKDLPLAVLTYDHHPALVYKKLEGNAARYLSIWERKVDLFAKLGVDIVYRVNYNFAFQAQKPQAFVDNFLMRMNVDTVVAGFDHTYGAKKATMKDLPGYAQGRFNVNTVPADRLDDKKISSTRIRRNLEDGHMLTVNDLLGYSFETTGTVIHGLARGRTLGFPTANLEYSEFQQLPSEGVYIVSMLVNDQWLPAMASIGRNVTFGDHNPVTIEINILGFNQNIYGNEVKVQWLKKMRDEVKYTGKEALIEQLKRDEINTRTYFKNNG</sequence>
<dbReference type="EMBL" id="QFCR01000037">
    <property type="protein sequence ID" value="TNK89813.1"/>
    <property type="molecule type" value="Genomic_DNA"/>
</dbReference>
<comment type="catalytic activity">
    <reaction evidence="13 14">
        <text>FMN + ATP + H(+) = FAD + diphosphate</text>
        <dbReference type="Rhea" id="RHEA:17237"/>
        <dbReference type="ChEBI" id="CHEBI:15378"/>
        <dbReference type="ChEBI" id="CHEBI:30616"/>
        <dbReference type="ChEBI" id="CHEBI:33019"/>
        <dbReference type="ChEBI" id="CHEBI:57692"/>
        <dbReference type="ChEBI" id="CHEBI:58210"/>
        <dbReference type="EC" id="2.7.7.2"/>
    </reaction>
</comment>
<dbReference type="SMART" id="SM00904">
    <property type="entry name" value="Flavokinase"/>
    <property type="match status" value="1"/>
</dbReference>
<keyword evidence="8 14" id="KW-0418">Kinase</keyword>
<dbReference type="FunFam" id="3.40.50.620:FF:000021">
    <property type="entry name" value="Riboflavin biosynthesis protein"/>
    <property type="match status" value="1"/>
</dbReference>
<comment type="pathway">
    <text evidence="1 14">Cofactor biosynthesis; FAD biosynthesis; FAD from FMN: step 1/1.</text>
</comment>
<gene>
    <name evidence="16" type="primary">ribF</name>
    <name evidence="16" type="ORF">DID87_06805</name>
</gene>
<keyword evidence="9 14" id="KW-0274">FAD</keyword>
<keyword evidence="7 14" id="KW-0547">Nucleotide-binding</keyword>
<dbReference type="InterPro" id="IPR014729">
    <property type="entry name" value="Rossmann-like_a/b/a_fold"/>
</dbReference>
<evidence type="ECO:0000256" key="8">
    <source>
        <dbReference type="ARBA" id="ARBA00022777"/>
    </source>
</evidence>
<dbReference type="AlphaFoldDB" id="A0A5C4TIA2"/>
<organism evidence="16 17">
    <name type="scientific">Fructilactobacillus sanfranciscensis</name>
    <name type="common">Lactobacillus sanfranciscensis</name>
    <dbReference type="NCBI Taxonomy" id="1625"/>
    <lineage>
        <taxon>Bacteria</taxon>
        <taxon>Bacillati</taxon>
        <taxon>Bacillota</taxon>
        <taxon>Bacilli</taxon>
        <taxon>Lactobacillales</taxon>
        <taxon>Lactobacillaceae</taxon>
        <taxon>Fructilactobacillus</taxon>
    </lineage>
</organism>
<evidence type="ECO:0000256" key="3">
    <source>
        <dbReference type="ARBA" id="ARBA00022630"/>
    </source>
</evidence>
<evidence type="ECO:0000256" key="10">
    <source>
        <dbReference type="ARBA" id="ARBA00022840"/>
    </source>
</evidence>
<comment type="pathway">
    <text evidence="2 14">Cofactor biosynthesis; FMN biosynthesis; FMN from riboflavin (ATP route): step 1/1.</text>
</comment>
<keyword evidence="11" id="KW-0511">Multifunctional enzyme</keyword>
<dbReference type="Pfam" id="PF06574">
    <property type="entry name" value="FAD_syn"/>
    <property type="match status" value="1"/>
</dbReference>
<keyword evidence="10 14" id="KW-0067">ATP-binding</keyword>
<dbReference type="GO" id="GO:0009231">
    <property type="term" value="P:riboflavin biosynthetic process"/>
    <property type="evidence" value="ECO:0007669"/>
    <property type="project" value="InterPro"/>
</dbReference>
<dbReference type="SUPFAM" id="SSF52374">
    <property type="entry name" value="Nucleotidylyl transferase"/>
    <property type="match status" value="1"/>
</dbReference>
<dbReference type="RefSeq" id="WP_056957855.1">
    <property type="nucleotide sequence ID" value="NZ_BAAAXT010000002.1"/>
</dbReference>
<dbReference type="InterPro" id="IPR023465">
    <property type="entry name" value="Riboflavin_kinase_dom_sf"/>
</dbReference>
<evidence type="ECO:0000256" key="9">
    <source>
        <dbReference type="ARBA" id="ARBA00022827"/>
    </source>
</evidence>
<dbReference type="UniPathway" id="UPA00276">
    <property type="reaction ID" value="UER00406"/>
</dbReference>
<keyword evidence="6 14" id="KW-0548">Nucleotidyltransferase</keyword>
<dbReference type="Proteomes" id="UP000313312">
    <property type="component" value="Unassembled WGS sequence"/>
</dbReference>
<evidence type="ECO:0000313" key="17">
    <source>
        <dbReference type="Proteomes" id="UP000313312"/>
    </source>
</evidence>
<comment type="caution">
    <text evidence="16">The sequence shown here is derived from an EMBL/GenBank/DDBJ whole genome shotgun (WGS) entry which is preliminary data.</text>
</comment>
<evidence type="ECO:0000256" key="4">
    <source>
        <dbReference type="ARBA" id="ARBA00022643"/>
    </source>
</evidence>
<dbReference type="EC" id="2.7.1.26" evidence="14"/>